<dbReference type="Gene3D" id="3.40.1550.10">
    <property type="entry name" value="CheC-like"/>
    <property type="match status" value="1"/>
</dbReference>
<dbReference type="InterPro" id="IPR051469">
    <property type="entry name" value="FliN/MopA/SpaO"/>
</dbReference>
<evidence type="ECO:0000259" key="2">
    <source>
        <dbReference type="Pfam" id="PF04509"/>
    </source>
</evidence>
<dbReference type="Proteomes" id="UP000196531">
    <property type="component" value="Unassembled WGS sequence"/>
</dbReference>
<protein>
    <recommendedName>
        <fullName evidence="2">CheC-like protein domain-containing protein</fullName>
    </recommendedName>
</protein>
<evidence type="ECO:0000256" key="1">
    <source>
        <dbReference type="ARBA" id="ARBA00022500"/>
    </source>
</evidence>
<accession>A0A1Y5F976</accession>
<dbReference type="AlphaFoldDB" id="A0A1Y5F976"/>
<dbReference type="GO" id="GO:0006935">
    <property type="term" value="P:chemotaxis"/>
    <property type="evidence" value="ECO:0007669"/>
    <property type="project" value="UniProtKB-KW"/>
</dbReference>
<name>A0A1Y5F976_9BACT</name>
<dbReference type="InterPro" id="IPR028976">
    <property type="entry name" value="CheC-like_sf"/>
</dbReference>
<proteinExistence type="predicted"/>
<dbReference type="Pfam" id="PF04509">
    <property type="entry name" value="CheC"/>
    <property type="match status" value="1"/>
</dbReference>
<dbReference type="PANTHER" id="PTHR43484">
    <property type="match status" value="1"/>
</dbReference>
<organism evidence="3 4">
    <name type="scientific">Halobacteriovorax marinus</name>
    <dbReference type="NCBI Taxonomy" id="97084"/>
    <lineage>
        <taxon>Bacteria</taxon>
        <taxon>Pseudomonadati</taxon>
        <taxon>Bdellovibrionota</taxon>
        <taxon>Bacteriovoracia</taxon>
        <taxon>Bacteriovoracales</taxon>
        <taxon>Halobacteriovoraceae</taxon>
        <taxon>Halobacteriovorax</taxon>
    </lineage>
</organism>
<gene>
    <name evidence="3" type="ORF">A9Q84_15100</name>
</gene>
<reference evidence="4" key="1">
    <citation type="journal article" date="2017" name="Proc. Natl. Acad. Sci. U.S.A.">
        <title>Simulation of Deepwater Horizon oil plume reveals substrate specialization within a complex community of hydrocarbon-degraders.</title>
        <authorList>
            <person name="Hu P."/>
            <person name="Dubinsky E.A."/>
            <person name="Probst A.J."/>
            <person name="Wang J."/>
            <person name="Sieber C.M.K."/>
            <person name="Tom L.M."/>
            <person name="Gardinali P."/>
            <person name="Banfield J.F."/>
            <person name="Atlas R.M."/>
            <person name="Andersen G.L."/>
        </authorList>
    </citation>
    <scope>NUCLEOTIDE SEQUENCE [LARGE SCALE GENOMIC DNA]</scope>
</reference>
<comment type="caution">
    <text evidence="3">The sequence shown here is derived from an EMBL/GenBank/DDBJ whole genome shotgun (WGS) entry which is preliminary data.</text>
</comment>
<dbReference type="GO" id="GO:0016787">
    <property type="term" value="F:hydrolase activity"/>
    <property type="evidence" value="ECO:0007669"/>
    <property type="project" value="InterPro"/>
</dbReference>
<dbReference type="PANTHER" id="PTHR43484:SF1">
    <property type="entry name" value="FLAGELLAR MOTOR SWITCH PROTEIN FLIN"/>
    <property type="match status" value="1"/>
</dbReference>
<sequence length="198" mass="22011">MKIVENHLDVINELMNIGIGDAASMLNEMVNCHVTLMTPKTNVVSREVLKDSLGESLSHELSMVEMRFSGSMNGVANLLFPLESGKKLTNILSDEFEDEDYNSLKAGTLTEVGNIILNSVLASFSNQMNLSLEYSIPMFRDLDLDQYAAQELFEPEKGSEIFLCEVNFSAEDIDIDGQVIIVFDVLSLEKMFQNLGVS</sequence>
<dbReference type="SUPFAM" id="SSF103039">
    <property type="entry name" value="CheC-like"/>
    <property type="match status" value="1"/>
</dbReference>
<evidence type="ECO:0000313" key="4">
    <source>
        <dbReference type="Proteomes" id="UP000196531"/>
    </source>
</evidence>
<feature type="domain" description="CheC-like protein" evidence="2">
    <location>
        <begin position="7"/>
        <end position="42"/>
    </location>
</feature>
<keyword evidence="1" id="KW-0145">Chemotaxis</keyword>
<dbReference type="EMBL" id="MAAO01000007">
    <property type="protein sequence ID" value="OUR95825.1"/>
    <property type="molecule type" value="Genomic_DNA"/>
</dbReference>
<evidence type="ECO:0000313" key="3">
    <source>
        <dbReference type="EMBL" id="OUR95825.1"/>
    </source>
</evidence>
<dbReference type="CDD" id="cd17910">
    <property type="entry name" value="CheC_ClassII"/>
    <property type="match status" value="1"/>
</dbReference>
<dbReference type="InterPro" id="IPR007597">
    <property type="entry name" value="CheC"/>
</dbReference>